<dbReference type="STRING" id="1193502.SHALO_0819"/>
<accession>A0A1D7THX6</accession>
<organism evidence="3 4">
    <name type="scientific">Sulfurospirillum halorespirans DSM 13726</name>
    <dbReference type="NCBI Taxonomy" id="1193502"/>
    <lineage>
        <taxon>Bacteria</taxon>
        <taxon>Pseudomonadati</taxon>
        <taxon>Campylobacterota</taxon>
        <taxon>Epsilonproteobacteria</taxon>
        <taxon>Campylobacterales</taxon>
        <taxon>Sulfurospirillaceae</taxon>
        <taxon>Sulfurospirillum</taxon>
    </lineage>
</organism>
<dbReference type="InterPro" id="IPR036709">
    <property type="entry name" value="Autotransporte_beta_dom_sf"/>
</dbReference>
<name>A0A1D7THX6_9BACT</name>
<evidence type="ECO:0000313" key="4">
    <source>
        <dbReference type="Proteomes" id="UP000094609"/>
    </source>
</evidence>
<evidence type="ECO:0000259" key="2">
    <source>
        <dbReference type="PROSITE" id="PS51208"/>
    </source>
</evidence>
<proteinExistence type="predicted"/>
<dbReference type="PATRIC" id="fig|1193502.14.peg.827"/>
<dbReference type="PROSITE" id="PS51208">
    <property type="entry name" value="AUTOTRANSPORTER"/>
    <property type="match status" value="1"/>
</dbReference>
<dbReference type="KEGG" id="shal:SHALO_0819"/>
<dbReference type="Gene3D" id="2.40.128.130">
    <property type="entry name" value="Autotransporter beta-domain"/>
    <property type="match status" value="1"/>
</dbReference>
<feature type="chain" id="PRO_5009099387" evidence="1">
    <location>
        <begin position="22"/>
        <end position="936"/>
    </location>
</feature>
<dbReference type="Proteomes" id="UP000094609">
    <property type="component" value="Chromosome"/>
</dbReference>
<dbReference type="InterPro" id="IPR005546">
    <property type="entry name" value="Autotransporte_beta"/>
</dbReference>
<evidence type="ECO:0000313" key="3">
    <source>
        <dbReference type="EMBL" id="AOO64601.1"/>
    </source>
</evidence>
<dbReference type="AlphaFoldDB" id="A0A1D7THX6"/>
<keyword evidence="4" id="KW-1185">Reference proteome</keyword>
<dbReference type="EMBL" id="CP017111">
    <property type="protein sequence ID" value="AOO64601.1"/>
    <property type="molecule type" value="Genomic_DNA"/>
</dbReference>
<dbReference type="SMART" id="SM00869">
    <property type="entry name" value="Autotransporter"/>
    <property type="match status" value="1"/>
</dbReference>
<evidence type="ECO:0000256" key="1">
    <source>
        <dbReference type="SAM" id="SignalP"/>
    </source>
</evidence>
<dbReference type="Pfam" id="PF03797">
    <property type="entry name" value="Autotransporter"/>
    <property type="match status" value="1"/>
</dbReference>
<sequence length="936" mass="95365">MIRYSRYALLSLTLSATLLHATDFTIASNTTSTSAISILTGTSTVTLQEDATLLVSSGRAIDSSAGTPNITISIAEGAVIEASGGSSSEAIRFDRAATTFILNNEGSIIQSGTALDGSRAIKADKNFSVGGTINNGSAIGSSALISASNNDAIRIGSNVTLNNYGTIISTGIVNTKDADGSHDDISAYDGVAVEDDRTNAVINNWGTISGPRHGIDLGDGSSATITNYATGVITGNNGSGVGSDSTATVINYGTITGSYAGAWNVYTGNDPTSLNGDGDGVDIDGIATITNYGTIQGLGAGGVDSSGYANGAEGIAAGGGTITNYAGAMIYGQSVGILIDDGANGTVMSSGRGTSTAVGGAAIITNSGTIQGATKAAIGLVGDYDDVIVNNATGVIIGGSSAVLVDALSSTTAGAAIQMGAGDDTLTNYGAITGQNGLAIDLGSGDDTLSLLGGTISGTIVGGLGDDTVVLGSAQTLSARTSLSGFENLTTQSGAILETRLSGTSAETLSFSGTVTLADGTIIKPVIVGSVSNGLNSTILTAGTLNANVSQLSILDTSALVNFSLSQTGNDLIVTSTYDTTTLNAMSSNNQALFNALGSDDSSSLLNSLYALSSNEEVKNAMKQLSPTTNNSVAQTVNVAQNTLFGAFSHRMNNVSSPTQSGLSAGDEAEGTYWMEILGNTAKQKSYKGSDGYRVDAVGVALGHELELSSTEIFGLSGGYTGAKSYGRDESQGDNTSINSLHVGAYYGKTDQDYTLNSSVIGTFNHYNGKRAVSFSGFDETEESSYNGYALGALVEAGIPLKGGFKPLIGAQYSYNWTQSYTEKGGSGALHVNANDASSIKSIVGAEYAYRDGNDATYLVGLRYLHEFADEATTTAGFISGGSTFSVTNAEAPRDAVQLDLSYECIRDKENTVRVGYTLEAKEDYLAHQLSLRMTF</sequence>
<feature type="signal peptide" evidence="1">
    <location>
        <begin position="1"/>
        <end position="21"/>
    </location>
</feature>
<dbReference type="RefSeq" id="WP_069477478.1">
    <property type="nucleotide sequence ID" value="NZ_CP017111.1"/>
</dbReference>
<feature type="domain" description="Autotransporter" evidence="2">
    <location>
        <begin position="666"/>
        <end position="936"/>
    </location>
</feature>
<protein>
    <submittedName>
        <fullName evidence="3">Autotransporter domain-containing protein</fullName>
    </submittedName>
</protein>
<keyword evidence="1" id="KW-0732">Signal</keyword>
<gene>
    <name evidence="3" type="ORF">SHALO_0819</name>
</gene>
<dbReference type="SUPFAM" id="SSF103515">
    <property type="entry name" value="Autotransporter"/>
    <property type="match status" value="1"/>
</dbReference>
<reference evidence="4" key="1">
    <citation type="submission" date="2016-08" db="EMBL/GenBank/DDBJ databases">
        <title>Complete genome sequence of the organohalide-respiring Epsilonproteobacterium Sulfurospirillum halorespirans.</title>
        <authorList>
            <person name="Goris T."/>
            <person name="Zimmermann J."/>
            <person name="Schenz B."/>
            <person name="Lemos M."/>
            <person name="Hackermueller J."/>
            <person name="Diekert G."/>
        </authorList>
    </citation>
    <scope>NUCLEOTIDE SEQUENCE [LARGE SCALE GENOMIC DNA]</scope>
    <source>
        <strain>DSM 13726</strain>
        <strain evidence="4">PCE-M2</strain>
    </source>
</reference>